<feature type="domain" description="Beta-lactamase-related" evidence="2">
    <location>
        <begin position="40"/>
        <end position="336"/>
    </location>
</feature>
<feature type="chain" id="PRO_5032612401" evidence="1">
    <location>
        <begin position="25"/>
        <end position="354"/>
    </location>
</feature>
<dbReference type="EMBL" id="WKJL01000001">
    <property type="protein sequence ID" value="MRW82508.1"/>
    <property type="molecule type" value="Genomic_DNA"/>
</dbReference>
<evidence type="ECO:0000313" key="3">
    <source>
        <dbReference type="EMBL" id="MRW82508.1"/>
    </source>
</evidence>
<dbReference type="AlphaFoldDB" id="A0A844CRF6"/>
<comment type="caution">
    <text evidence="3">The sequence shown here is derived from an EMBL/GenBank/DDBJ whole genome shotgun (WGS) entry which is preliminary data.</text>
</comment>
<keyword evidence="4" id="KW-1185">Reference proteome</keyword>
<protein>
    <submittedName>
        <fullName evidence="3">Serine hydrolase</fullName>
    </submittedName>
</protein>
<dbReference type="InterPro" id="IPR001466">
    <property type="entry name" value="Beta-lactam-related"/>
</dbReference>
<evidence type="ECO:0000259" key="2">
    <source>
        <dbReference type="Pfam" id="PF00144"/>
    </source>
</evidence>
<dbReference type="Pfam" id="PF00144">
    <property type="entry name" value="Beta-lactamase"/>
    <property type="match status" value="1"/>
</dbReference>
<gene>
    <name evidence="3" type="ORF">GJ698_00185</name>
</gene>
<proteinExistence type="predicted"/>
<dbReference type="Proteomes" id="UP000439986">
    <property type="component" value="Unassembled WGS sequence"/>
</dbReference>
<dbReference type="SUPFAM" id="SSF56601">
    <property type="entry name" value="beta-lactamase/transpeptidase-like"/>
    <property type="match status" value="1"/>
</dbReference>
<dbReference type="PROSITE" id="PS51318">
    <property type="entry name" value="TAT"/>
    <property type="match status" value="1"/>
</dbReference>
<accession>A0A844CRF6</accession>
<name>A0A844CRF6_9BURK</name>
<dbReference type="InterPro" id="IPR050789">
    <property type="entry name" value="Diverse_Enzym_Activities"/>
</dbReference>
<organism evidence="3 4">
    <name type="scientific">Duganella aquatilis</name>
    <dbReference type="NCBI Taxonomy" id="2666082"/>
    <lineage>
        <taxon>Bacteria</taxon>
        <taxon>Pseudomonadati</taxon>
        <taxon>Pseudomonadota</taxon>
        <taxon>Betaproteobacteria</taxon>
        <taxon>Burkholderiales</taxon>
        <taxon>Oxalobacteraceae</taxon>
        <taxon>Telluria group</taxon>
        <taxon>Duganella</taxon>
    </lineage>
</organism>
<dbReference type="InterPro" id="IPR006311">
    <property type="entry name" value="TAT_signal"/>
</dbReference>
<keyword evidence="3" id="KW-0378">Hydrolase</keyword>
<dbReference type="InterPro" id="IPR012338">
    <property type="entry name" value="Beta-lactam/transpept-like"/>
</dbReference>
<evidence type="ECO:0000313" key="4">
    <source>
        <dbReference type="Proteomes" id="UP000439986"/>
    </source>
</evidence>
<reference evidence="3 4" key="1">
    <citation type="submission" date="2019-11" db="EMBL/GenBank/DDBJ databases">
        <title>Novel species isolated from a subtropical stream in China.</title>
        <authorList>
            <person name="Lu H."/>
        </authorList>
    </citation>
    <scope>NUCLEOTIDE SEQUENCE [LARGE SCALE GENOMIC DNA]</scope>
    <source>
        <strain evidence="3 4">FT26W</strain>
    </source>
</reference>
<dbReference type="PANTHER" id="PTHR43283">
    <property type="entry name" value="BETA-LACTAMASE-RELATED"/>
    <property type="match status" value="1"/>
</dbReference>
<evidence type="ECO:0000256" key="1">
    <source>
        <dbReference type="SAM" id="SignalP"/>
    </source>
</evidence>
<feature type="signal peptide" evidence="1">
    <location>
        <begin position="1"/>
        <end position="24"/>
    </location>
</feature>
<dbReference type="GO" id="GO:0016787">
    <property type="term" value="F:hydrolase activity"/>
    <property type="evidence" value="ECO:0007669"/>
    <property type="project" value="UniProtKB-KW"/>
</dbReference>
<keyword evidence="1" id="KW-0732">Signal</keyword>
<sequence length="354" mass="38733">MNYWTRRDFIGGGAATLLSASVFANNPVADAFAAAQPFYGVVMLAKQGKPVYVRTFGMANIEENKAVRSDTPFAVGSISKWLTSATVLRLVEDGKLELDATIGKLLPWYRADGADKVTLRHLLSNASGIPNQFTPALRADPSIRDLPFTTRQAIERFCSGELIFTPGSRFDYVSTNWYIVIGIIEQITGVPYQQAMRAITLDPLKLPATRADRAYIEAPATAAAYATITPPARKMDIHQHYMVASGGYYSTADDLLRAASAIFNEGFLKRSAVEALTHIEVPSENYTLGGRVKTLNVNGQPHVFAWETGRTAGFRSVLGHRLDGEDTVIILNNTDMSQKTLDEFAYSLLGANNV</sequence>
<dbReference type="Gene3D" id="3.40.710.10">
    <property type="entry name" value="DD-peptidase/beta-lactamase superfamily"/>
    <property type="match status" value="1"/>
</dbReference>
<dbReference type="RefSeq" id="WP_154355586.1">
    <property type="nucleotide sequence ID" value="NZ_WKJL01000001.1"/>
</dbReference>